<proteinExistence type="predicted"/>
<keyword evidence="1" id="KW-0210">Decarboxylase</keyword>
<feature type="chain" id="PRO_5030990750" description="Phosphatidylserine decarboxylase" evidence="3">
    <location>
        <begin position="19"/>
        <end position="369"/>
    </location>
</feature>
<dbReference type="EMBL" id="HBHK01010296">
    <property type="protein sequence ID" value="CAD9679106.1"/>
    <property type="molecule type" value="Transcribed_RNA"/>
</dbReference>
<dbReference type="PANTHER" id="PTHR10067:SF13">
    <property type="entry name" value="PHOSPHATIDYLSERINE DECARBOXYLASE"/>
    <property type="match status" value="1"/>
</dbReference>
<gene>
    <name evidence="4" type="ORF">QSP1433_LOCUS6421</name>
</gene>
<keyword evidence="3" id="KW-0732">Signal</keyword>
<organism evidence="4">
    <name type="scientific">Mucochytrium quahogii</name>
    <dbReference type="NCBI Taxonomy" id="96639"/>
    <lineage>
        <taxon>Eukaryota</taxon>
        <taxon>Sar</taxon>
        <taxon>Stramenopiles</taxon>
        <taxon>Bigyra</taxon>
        <taxon>Labyrinthulomycetes</taxon>
        <taxon>Thraustochytrida</taxon>
        <taxon>Thraustochytriidae</taxon>
        <taxon>Mucochytrium</taxon>
    </lineage>
</organism>
<evidence type="ECO:0000256" key="3">
    <source>
        <dbReference type="SAM" id="SignalP"/>
    </source>
</evidence>
<name>A0A7S2RS57_9STRA</name>
<evidence type="ECO:0008006" key="5">
    <source>
        <dbReference type="Google" id="ProtNLM"/>
    </source>
</evidence>
<protein>
    <recommendedName>
        <fullName evidence="5">Phosphatidylserine decarboxylase</fullName>
    </recommendedName>
</protein>
<dbReference type="InterPro" id="IPR003817">
    <property type="entry name" value="PS_Dcarbxylase"/>
</dbReference>
<dbReference type="AlphaFoldDB" id="A0A7S2RS57"/>
<dbReference type="GO" id="GO:0008654">
    <property type="term" value="P:phospholipid biosynthetic process"/>
    <property type="evidence" value="ECO:0007669"/>
    <property type="project" value="InterPro"/>
</dbReference>
<accession>A0A7S2RS57</accession>
<reference evidence="4" key="1">
    <citation type="submission" date="2021-01" db="EMBL/GenBank/DDBJ databases">
        <authorList>
            <person name="Corre E."/>
            <person name="Pelletier E."/>
            <person name="Niang G."/>
            <person name="Scheremetjew M."/>
            <person name="Finn R."/>
            <person name="Kale V."/>
            <person name="Holt S."/>
            <person name="Cochrane G."/>
            <person name="Meng A."/>
            <person name="Brown T."/>
            <person name="Cohen L."/>
        </authorList>
    </citation>
    <scope>NUCLEOTIDE SEQUENCE</scope>
    <source>
        <strain evidence="4">NY070348D</strain>
    </source>
</reference>
<evidence type="ECO:0000256" key="2">
    <source>
        <dbReference type="ARBA" id="ARBA00023239"/>
    </source>
</evidence>
<evidence type="ECO:0000313" key="4">
    <source>
        <dbReference type="EMBL" id="CAD9679106.1"/>
    </source>
</evidence>
<keyword evidence="2" id="KW-0456">Lyase</keyword>
<feature type="signal peptide" evidence="3">
    <location>
        <begin position="1"/>
        <end position="18"/>
    </location>
</feature>
<dbReference type="PANTHER" id="PTHR10067">
    <property type="entry name" value="PHOSPHATIDYLSERINE DECARBOXYLASE"/>
    <property type="match status" value="1"/>
</dbReference>
<evidence type="ECO:0000256" key="1">
    <source>
        <dbReference type="ARBA" id="ARBA00022793"/>
    </source>
</evidence>
<dbReference type="Pfam" id="PF02666">
    <property type="entry name" value="PS_Dcarbxylase"/>
    <property type="match status" value="1"/>
</dbReference>
<dbReference type="GO" id="GO:0004609">
    <property type="term" value="F:phosphatidylserine decarboxylase activity"/>
    <property type="evidence" value="ECO:0007669"/>
    <property type="project" value="InterPro"/>
</dbReference>
<sequence>MFVGIILSLLLCGTNVHGLVDSGDLFPQVQNFSAFRHLVQDMKSENYLQLNDKWSAAVNNEVVSPEWRGASLDQLVDFFHDWYKWAPTGPKMAMSFLLRAQVITENNPAGVTFFHTNPGREISKQFVVLHGMRMDSPESKHAADLWVEAVGPEGMQDYQVPVDGYPTFNAFFTRELKPGARTIQAPFDDTGVVNPCDCYTKPISLELALDGDIHTKGHTLNVRTMLGNSSFASKFVNGSCYESILYARVYHHFHSPVAGHVVESNENVEGAYFGHHNPQQGITLHRGYVIIKTKRFGYVGMMTLGLETVGSIVFDNKFKNVSKSHPPVPLYKGEHIGNFKYGGSAIYLVFEKDRFITTSPLGTQIGQFE</sequence>